<dbReference type="GO" id="GO:0005484">
    <property type="term" value="F:SNAP receptor activity"/>
    <property type="evidence" value="ECO:0007669"/>
    <property type="project" value="InterPro"/>
</dbReference>
<keyword evidence="10" id="KW-1185">Reference proteome</keyword>
<name>A0A922L9J9_DERFA</name>
<dbReference type="GO" id="GO:0031201">
    <property type="term" value="C:SNARE complex"/>
    <property type="evidence" value="ECO:0007669"/>
    <property type="project" value="TreeGrafter"/>
</dbReference>
<reference evidence="9" key="4">
    <citation type="journal article" date="2022" name="Res Sq">
        <title>Comparative Genomics Reveals Insights into the Divergent Evolution of Astigmatic Mites and Household Pest Adaptations.</title>
        <authorList>
            <person name="Xiong Q."/>
            <person name="Wan A.T.-Y."/>
            <person name="Liu X.-Y."/>
            <person name="Fung C.S.-H."/>
            <person name="Xiao X."/>
            <person name="Malainual N."/>
            <person name="Hou J."/>
            <person name="Wang L."/>
            <person name="Wang M."/>
            <person name="Yang K."/>
            <person name="Cui Y."/>
            <person name="Leung E."/>
            <person name="Nong W."/>
            <person name="Shin S.-K."/>
            <person name="Au S."/>
            <person name="Jeong K.Y."/>
            <person name="Chew F.T."/>
            <person name="Hui J."/>
            <person name="Leung T.F."/>
            <person name="Tungtrongchitr A."/>
            <person name="Zhong N."/>
            <person name="Liu Z."/>
            <person name="Tsui S."/>
        </authorList>
    </citation>
    <scope>NUCLEOTIDE SEQUENCE</scope>
    <source>
        <strain evidence="9">Derf</strain>
        <tissue evidence="9">Whole organism</tissue>
    </source>
</reference>
<accession>A0A922L9J9</accession>
<protein>
    <submittedName>
        <fullName evidence="9">Syntaxin-7</fullName>
    </submittedName>
</protein>
<proteinExistence type="inferred from homology"/>
<evidence type="ECO:0000259" key="7">
    <source>
        <dbReference type="PROSITE" id="PS50192"/>
    </source>
</evidence>
<dbReference type="PROSITE" id="PS50192">
    <property type="entry name" value="T_SNARE"/>
    <property type="match status" value="1"/>
</dbReference>
<dbReference type="InterPro" id="IPR006011">
    <property type="entry name" value="Syntaxin_N"/>
</dbReference>
<feature type="domain" description="T-SNARE coiled-coil homology" evidence="7">
    <location>
        <begin position="190"/>
        <end position="252"/>
    </location>
</feature>
<dbReference type="PROSITE" id="PS00914">
    <property type="entry name" value="SYNTAXIN"/>
    <property type="match status" value="1"/>
</dbReference>
<dbReference type="AlphaFoldDB" id="A0A922L9J9"/>
<evidence type="ECO:0000256" key="5">
    <source>
        <dbReference type="SAM" id="MobiDB-lite"/>
    </source>
</evidence>
<dbReference type="SMART" id="SM00503">
    <property type="entry name" value="SynN"/>
    <property type="match status" value="1"/>
</dbReference>
<dbReference type="GO" id="GO:0006886">
    <property type="term" value="P:intracellular protein transport"/>
    <property type="evidence" value="ECO:0007669"/>
    <property type="project" value="InterPro"/>
</dbReference>
<evidence type="ECO:0000313" key="8">
    <source>
        <dbReference type="EMBL" id="KAH7641813.1"/>
    </source>
</evidence>
<feature type="region of interest" description="Disordered" evidence="5">
    <location>
        <begin position="1"/>
        <end position="25"/>
    </location>
</feature>
<comment type="caution">
    <text evidence="9">The sequence shown here is derived from an EMBL/GenBank/DDBJ whole genome shotgun (WGS) entry which is preliminary data.</text>
</comment>
<dbReference type="InterPro" id="IPR010989">
    <property type="entry name" value="SNARE"/>
</dbReference>
<keyword evidence="6" id="KW-1133">Transmembrane helix</keyword>
<dbReference type="Pfam" id="PF14523">
    <property type="entry name" value="Syntaxin_2"/>
    <property type="match status" value="1"/>
</dbReference>
<keyword evidence="6" id="KW-0472">Membrane</keyword>
<dbReference type="GO" id="GO:0006906">
    <property type="term" value="P:vesicle fusion"/>
    <property type="evidence" value="ECO:0007669"/>
    <property type="project" value="TreeGrafter"/>
</dbReference>
<feature type="transmembrane region" description="Helical" evidence="6">
    <location>
        <begin position="265"/>
        <end position="284"/>
    </location>
</feature>
<dbReference type="GO" id="GO:0048278">
    <property type="term" value="P:vesicle docking"/>
    <property type="evidence" value="ECO:0007669"/>
    <property type="project" value="TreeGrafter"/>
</dbReference>
<reference evidence="8" key="3">
    <citation type="journal article" date="2021" name="World Allergy Organ. J.">
        <title>Chromosome-level assembly of Dermatophagoides farinae genome and transcriptome reveals two novel allergens Der f 37 and Der f 39.</title>
        <authorList>
            <person name="Chen J."/>
            <person name="Cai Z."/>
            <person name="Fan D."/>
            <person name="Hu J."/>
            <person name="Hou Y."/>
            <person name="He Y."/>
            <person name="Zhang Z."/>
            <person name="Zhao Z."/>
            <person name="Gao P."/>
            <person name="Hu W."/>
            <person name="Sun J."/>
            <person name="Li J."/>
            <person name="Ji K."/>
        </authorList>
    </citation>
    <scope>NUCLEOTIDE SEQUENCE</scope>
    <source>
        <strain evidence="8">JKM2019</strain>
    </source>
</reference>
<dbReference type="FunFam" id="1.20.58.70:FF:000006">
    <property type="entry name" value="Syntaxin 7"/>
    <property type="match status" value="1"/>
</dbReference>
<reference evidence="9" key="1">
    <citation type="submission" date="2013-05" db="EMBL/GenBank/DDBJ databases">
        <authorList>
            <person name="Yim A.K.Y."/>
            <person name="Chan T.F."/>
            <person name="Ji K.M."/>
            <person name="Liu X.Y."/>
            <person name="Zhou J.W."/>
            <person name="Li R.Q."/>
            <person name="Yang K.Y."/>
            <person name="Li J."/>
            <person name="Li M."/>
            <person name="Law P.T.W."/>
            <person name="Wu Y.L."/>
            <person name="Cai Z.L."/>
            <person name="Qin H."/>
            <person name="Bao Y."/>
            <person name="Leung R.K.K."/>
            <person name="Ng P.K.S."/>
            <person name="Zou J."/>
            <person name="Zhong X.J."/>
            <person name="Ran P.X."/>
            <person name="Zhong N.S."/>
            <person name="Liu Z.G."/>
            <person name="Tsui S.K.W."/>
        </authorList>
    </citation>
    <scope>NUCLEOTIDE SEQUENCE</scope>
    <source>
        <strain evidence="9">Derf</strain>
        <tissue evidence="9">Whole organism</tissue>
    </source>
</reference>
<dbReference type="SUPFAM" id="SSF47661">
    <property type="entry name" value="t-snare proteins"/>
    <property type="match status" value="1"/>
</dbReference>
<comment type="similarity">
    <text evidence="2 4">Belongs to the syntaxin family.</text>
</comment>
<dbReference type="EMBL" id="ASGP02000003">
    <property type="protein sequence ID" value="KAH9518172.1"/>
    <property type="molecule type" value="Genomic_DNA"/>
</dbReference>
<evidence type="ECO:0000256" key="6">
    <source>
        <dbReference type="SAM" id="Phobius"/>
    </source>
</evidence>
<evidence type="ECO:0000256" key="3">
    <source>
        <dbReference type="ARBA" id="ARBA00022775"/>
    </source>
</evidence>
<dbReference type="Gene3D" id="1.20.5.110">
    <property type="match status" value="1"/>
</dbReference>
<dbReference type="Proteomes" id="UP000828236">
    <property type="component" value="Unassembled WGS sequence"/>
</dbReference>
<dbReference type="Pfam" id="PF05739">
    <property type="entry name" value="SNARE"/>
    <property type="match status" value="1"/>
</dbReference>
<dbReference type="Proteomes" id="UP000790347">
    <property type="component" value="Unassembled WGS sequence"/>
</dbReference>
<dbReference type="OrthoDB" id="364348at2759"/>
<dbReference type="GO" id="GO:0008021">
    <property type="term" value="C:synaptic vesicle"/>
    <property type="evidence" value="ECO:0007669"/>
    <property type="project" value="TreeGrafter"/>
</dbReference>
<dbReference type="CDD" id="cd15847">
    <property type="entry name" value="SNARE_syntaxin7_like"/>
    <property type="match status" value="1"/>
</dbReference>
<keyword evidence="3" id="KW-0532">Neurotransmitter transport</keyword>
<evidence type="ECO:0000256" key="4">
    <source>
        <dbReference type="RuleBase" id="RU003858"/>
    </source>
</evidence>
<dbReference type="InterPro" id="IPR000727">
    <property type="entry name" value="T_SNARE_dom"/>
</dbReference>
<reference evidence="8" key="2">
    <citation type="submission" date="2020-06" db="EMBL/GenBank/DDBJ databases">
        <authorList>
            <person name="Ji K."/>
            <person name="Li J."/>
        </authorList>
    </citation>
    <scope>NUCLEOTIDE SEQUENCE</scope>
    <source>
        <strain evidence="8">JKM2019</strain>
        <tissue evidence="8">Whole body</tissue>
    </source>
</reference>
<dbReference type="InterPro" id="IPR006012">
    <property type="entry name" value="Syntaxin/epimorphin_CS"/>
</dbReference>
<dbReference type="InterPro" id="IPR045242">
    <property type="entry name" value="Syntaxin"/>
</dbReference>
<comment type="subcellular location">
    <subcellularLocation>
        <location evidence="1">Membrane</location>
        <topology evidence="1">Single-pass type IV membrane protein</topology>
    </subcellularLocation>
</comment>
<sequence>MSFNNYQSTSNTGSGGGGGGFTTGSNDGFQDFPKLAQIVANNVQKISNNVNQLQRMVNQLGTPQDSENLRSQLHQIQHYTNQLARDTNKNLKELANIPASGISSEQKQRRMQKERLTNDFSEALKNFQVIQRTAAQKEKESIIRARANSHINDNKSALIDLQSPQSFQAPSQPSSQQQQKQLHIEEDVDIQLLQEREQAIRKIESDIVEVNQIFKDLASIVHDQGEVIDSIEANIESTNIQIHEGNEQLAKASDYSRRARKKKMIMILIFLIILAIIIAVIYVSN</sequence>
<feature type="compositionally biased region" description="Gly residues" evidence="5">
    <location>
        <begin position="13"/>
        <end position="22"/>
    </location>
</feature>
<dbReference type="EMBL" id="SDOV01000004">
    <property type="protein sequence ID" value="KAH7641813.1"/>
    <property type="molecule type" value="Genomic_DNA"/>
</dbReference>
<dbReference type="SMART" id="SM00397">
    <property type="entry name" value="t_SNARE"/>
    <property type="match status" value="1"/>
</dbReference>
<keyword evidence="3" id="KW-0813">Transport</keyword>
<evidence type="ECO:0000256" key="1">
    <source>
        <dbReference type="ARBA" id="ARBA00004211"/>
    </source>
</evidence>
<evidence type="ECO:0000256" key="2">
    <source>
        <dbReference type="ARBA" id="ARBA00009063"/>
    </source>
</evidence>
<gene>
    <name evidence="9" type="primary">STX7</name>
    <name evidence="9" type="ORF">DERF_008769</name>
    <name evidence="8" type="ORF">HUG17_4858</name>
</gene>
<dbReference type="PANTHER" id="PTHR19957:SF411">
    <property type="entry name" value="LD23667P"/>
    <property type="match status" value="1"/>
</dbReference>
<dbReference type="FunFam" id="1.20.5.110:FF:000059">
    <property type="entry name" value="Related to syntaxin 12"/>
    <property type="match status" value="1"/>
</dbReference>
<organism evidence="9 10">
    <name type="scientific">Dermatophagoides farinae</name>
    <name type="common">American house dust mite</name>
    <dbReference type="NCBI Taxonomy" id="6954"/>
    <lineage>
        <taxon>Eukaryota</taxon>
        <taxon>Metazoa</taxon>
        <taxon>Ecdysozoa</taxon>
        <taxon>Arthropoda</taxon>
        <taxon>Chelicerata</taxon>
        <taxon>Arachnida</taxon>
        <taxon>Acari</taxon>
        <taxon>Acariformes</taxon>
        <taxon>Sarcoptiformes</taxon>
        <taxon>Astigmata</taxon>
        <taxon>Psoroptidia</taxon>
        <taxon>Analgoidea</taxon>
        <taxon>Pyroglyphidae</taxon>
        <taxon>Dermatophagoidinae</taxon>
        <taxon>Dermatophagoides</taxon>
    </lineage>
</organism>
<keyword evidence="6" id="KW-0812">Transmembrane</keyword>
<evidence type="ECO:0000313" key="9">
    <source>
        <dbReference type="EMBL" id="KAH9518172.1"/>
    </source>
</evidence>
<evidence type="ECO:0000313" key="10">
    <source>
        <dbReference type="Proteomes" id="UP000790347"/>
    </source>
</evidence>
<dbReference type="PANTHER" id="PTHR19957">
    <property type="entry name" value="SYNTAXIN"/>
    <property type="match status" value="1"/>
</dbReference>
<dbReference type="Gene3D" id="1.20.58.70">
    <property type="match status" value="1"/>
</dbReference>
<dbReference type="GO" id="GO:0000149">
    <property type="term" value="F:SNARE binding"/>
    <property type="evidence" value="ECO:0007669"/>
    <property type="project" value="TreeGrafter"/>
</dbReference>
<dbReference type="GO" id="GO:0006836">
    <property type="term" value="P:neurotransmitter transport"/>
    <property type="evidence" value="ECO:0007669"/>
    <property type="project" value="UniProtKB-KW"/>
</dbReference>